<gene>
    <name evidence="1" type="ORF">N787_02765</name>
</gene>
<name>A0A091B2U8_9GAMM</name>
<protein>
    <recommendedName>
        <fullName evidence="3">Polyketide cyclase</fullName>
    </recommendedName>
</protein>
<reference evidence="1 2" key="1">
    <citation type="submission" date="2013-09" db="EMBL/GenBank/DDBJ databases">
        <title>Genome sequencing of Arenimonas metalli.</title>
        <authorList>
            <person name="Chen F."/>
            <person name="Wang G."/>
        </authorList>
    </citation>
    <scope>NUCLEOTIDE SEQUENCE [LARGE SCALE GENOMIC DNA]</scope>
    <source>
        <strain evidence="1 2">CF5-1</strain>
    </source>
</reference>
<evidence type="ECO:0008006" key="3">
    <source>
        <dbReference type="Google" id="ProtNLM"/>
    </source>
</evidence>
<dbReference type="Proteomes" id="UP000029393">
    <property type="component" value="Unassembled WGS sequence"/>
</dbReference>
<comment type="caution">
    <text evidence="1">The sequence shown here is derived from an EMBL/GenBank/DDBJ whole genome shotgun (WGS) entry which is preliminary data.</text>
</comment>
<evidence type="ECO:0000313" key="2">
    <source>
        <dbReference type="Proteomes" id="UP000029393"/>
    </source>
</evidence>
<dbReference type="OrthoDB" id="454038at2"/>
<evidence type="ECO:0000313" key="1">
    <source>
        <dbReference type="EMBL" id="KFN45887.1"/>
    </source>
</evidence>
<sequence length="162" mass="18303">MPVSCHAERSLPCRPEVAFAMATDPDRFPTFFTGFGPIPAVRGIRLHSPLAVGSQRRVHNSDGTVLSERVIAHDPPVRHAYTLSGFRPPFAWLVTKGEANWTITGHEFGSRVRWDYEFELTRRWLWPVAALVLKLFMARAMHRCLKNMSRALMTPDPAPGKP</sequence>
<organism evidence="1 2">
    <name type="scientific">Arenimonas metalli CF5-1</name>
    <dbReference type="NCBI Taxonomy" id="1384056"/>
    <lineage>
        <taxon>Bacteria</taxon>
        <taxon>Pseudomonadati</taxon>
        <taxon>Pseudomonadota</taxon>
        <taxon>Gammaproteobacteria</taxon>
        <taxon>Lysobacterales</taxon>
        <taxon>Lysobacteraceae</taxon>
        <taxon>Arenimonas</taxon>
    </lineage>
</organism>
<dbReference type="Gene3D" id="3.30.530.20">
    <property type="match status" value="1"/>
</dbReference>
<dbReference type="RefSeq" id="WP_052575308.1">
    <property type="nucleotide sequence ID" value="NZ_AVCK01000022.1"/>
</dbReference>
<dbReference type="SUPFAM" id="SSF55961">
    <property type="entry name" value="Bet v1-like"/>
    <property type="match status" value="1"/>
</dbReference>
<proteinExistence type="predicted"/>
<dbReference type="eggNOG" id="COG3832">
    <property type="taxonomic scope" value="Bacteria"/>
</dbReference>
<keyword evidence="2" id="KW-1185">Reference proteome</keyword>
<dbReference type="PATRIC" id="fig|1384056.3.peg.1672"/>
<dbReference type="EMBL" id="AVCK01000022">
    <property type="protein sequence ID" value="KFN45887.1"/>
    <property type="molecule type" value="Genomic_DNA"/>
</dbReference>
<dbReference type="AlphaFoldDB" id="A0A091B2U8"/>
<accession>A0A091B2U8</accession>
<dbReference type="InterPro" id="IPR019587">
    <property type="entry name" value="Polyketide_cyclase/dehydratase"/>
</dbReference>
<dbReference type="InterPro" id="IPR023393">
    <property type="entry name" value="START-like_dom_sf"/>
</dbReference>
<dbReference type="STRING" id="1384056.N787_02765"/>
<dbReference type="CDD" id="cd07821">
    <property type="entry name" value="PYR_PYL_RCAR_like"/>
    <property type="match status" value="1"/>
</dbReference>
<dbReference type="Pfam" id="PF10604">
    <property type="entry name" value="Polyketide_cyc2"/>
    <property type="match status" value="1"/>
</dbReference>